<dbReference type="Pfam" id="PF03900">
    <property type="entry name" value="Porphobil_deamC"/>
    <property type="match status" value="1"/>
</dbReference>
<dbReference type="SUPFAM" id="SSF54782">
    <property type="entry name" value="Porphobilinogen deaminase (hydroxymethylbilane synthase), C-terminal domain"/>
    <property type="match status" value="1"/>
</dbReference>
<dbReference type="PRINTS" id="PR00151">
    <property type="entry name" value="PORPHBDMNASE"/>
</dbReference>
<dbReference type="EC" id="2.5.1.61" evidence="4"/>
<dbReference type="Gene3D" id="3.30.160.40">
    <property type="entry name" value="Porphobilinogen deaminase, C-terminal domain"/>
    <property type="match status" value="1"/>
</dbReference>
<dbReference type="OrthoDB" id="564646at2759"/>
<dbReference type="KEGG" id="prel:PRELSG_1102000"/>
<dbReference type="PANTHER" id="PTHR11557:SF0">
    <property type="entry name" value="PORPHOBILINOGEN DEAMINASE"/>
    <property type="match status" value="1"/>
</dbReference>
<keyword evidence="5" id="KW-0808">Transferase</keyword>
<comment type="pathway">
    <text evidence="2">Porphyrin-containing compound metabolism; protoporphyrin-IX biosynthesis; coproporphyrinogen-III from 5-aminolevulinate: step 2/4.</text>
</comment>
<reference evidence="11 12" key="1">
    <citation type="submission" date="2015-04" db="EMBL/GenBank/DDBJ databases">
        <authorList>
            <consortium name="Pathogen Informatics"/>
        </authorList>
    </citation>
    <scope>NUCLEOTIDE SEQUENCE [LARGE SCALE GENOMIC DNA]</scope>
    <source>
        <strain evidence="11 12">SGS1</strain>
    </source>
</reference>
<evidence type="ECO:0000256" key="7">
    <source>
        <dbReference type="ARBA" id="ARBA00030685"/>
    </source>
</evidence>
<name>A0A1J1H6X9_PLARL</name>
<dbReference type="SUPFAM" id="SSF53850">
    <property type="entry name" value="Periplasmic binding protein-like II"/>
    <property type="match status" value="1"/>
</dbReference>
<keyword evidence="6" id="KW-0627">Porphyrin biosynthesis</keyword>
<comment type="similarity">
    <text evidence="3">Belongs to the HMBS family.</text>
</comment>
<dbReference type="Gene3D" id="3.40.190.10">
    <property type="entry name" value="Periplasmic binding protein-like II"/>
    <property type="match status" value="2"/>
</dbReference>
<gene>
    <name evidence="11" type="primary">PBGD</name>
    <name evidence="11" type="ORF">PRELSG_1102000</name>
</gene>
<feature type="domain" description="Porphobilinogen deaminase C-terminal" evidence="10">
    <location>
        <begin position="350"/>
        <end position="417"/>
    </location>
</feature>
<evidence type="ECO:0000259" key="9">
    <source>
        <dbReference type="Pfam" id="PF01379"/>
    </source>
</evidence>
<dbReference type="AlphaFoldDB" id="A0A1J1H6X9"/>
<dbReference type="Pfam" id="PF01379">
    <property type="entry name" value="Porphobil_deam"/>
    <property type="match status" value="1"/>
</dbReference>
<evidence type="ECO:0000313" key="12">
    <source>
        <dbReference type="Proteomes" id="UP000220158"/>
    </source>
</evidence>
<protein>
    <recommendedName>
        <fullName evidence="4">hydroxymethylbilane synthase</fullName>
        <ecNumber evidence="4">2.5.1.61</ecNumber>
    </recommendedName>
    <alternativeName>
        <fullName evidence="7">Pre-uroporphyrinogen synthase</fullName>
    </alternativeName>
</protein>
<dbReference type="EMBL" id="LN835306">
    <property type="protein sequence ID" value="CRH00673.1"/>
    <property type="molecule type" value="Genomic_DNA"/>
</dbReference>
<evidence type="ECO:0000259" key="10">
    <source>
        <dbReference type="Pfam" id="PF03900"/>
    </source>
</evidence>
<dbReference type="GO" id="GO:0006783">
    <property type="term" value="P:heme biosynthetic process"/>
    <property type="evidence" value="ECO:0007669"/>
    <property type="project" value="TreeGrafter"/>
</dbReference>
<feature type="domain" description="Porphobilinogen deaminase N-terminal" evidence="9">
    <location>
        <begin position="66"/>
        <end position="335"/>
    </location>
</feature>
<dbReference type="FunFam" id="3.40.190.10:FF:000086">
    <property type="entry name" value="Probable porphobilinogen deaminase"/>
    <property type="match status" value="1"/>
</dbReference>
<dbReference type="RefSeq" id="XP_028533676.1">
    <property type="nucleotide sequence ID" value="XM_028677270.1"/>
</dbReference>
<proteinExistence type="inferred from homology"/>
<sequence length="437" mass="50691">MYFLVFTILNIYLRIYLCGNVYIKKNNIININYLMHIRNRKLNIKNNLFRKNNYKKNSCYIPHKEIIIGTRDSPLALKQSEKVKKKLLNYFKKINKKVKIILKPIKTTGDRILDKSVSLFGGKGIFTKELDEQVIKNNVDICVHSLKDVPMILPENIYLSCFLKRDTTNDVFLSLKYKSLSDMNKWKSNNSSENQESNSKNEFQFKKGQEKDSLCTVATSSLRRRSQIKYMYKNIDLKCIRGNINTRLVKLFNGHCDSIIIAMCGLERLIKKKAIIDIVKNKKWNIHKPYIIRYNNTNIDLSILNIQKINKKSIYPALCQGIIAVTSNKNNSEISDILKNINDKKSEIMAKTERAFLSQIEGNCMMPIGGYTRIAENQIFLNAVINDIHGHEKFQVKEKGNINNYHDTATNAATKIKKLIGVEKFYKIKEEAASYYK</sequence>
<keyword evidence="12" id="KW-1185">Reference proteome</keyword>
<dbReference type="PANTHER" id="PTHR11557">
    <property type="entry name" value="PORPHOBILINOGEN DEAMINASE"/>
    <property type="match status" value="1"/>
</dbReference>
<organism evidence="11 12">
    <name type="scientific">Plasmodium relictum</name>
    <dbReference type="NCBI Taxonomy" id="85471"/>
    <lineage>
        <taxon>Eukaryota</taxon>
        <taxon>Sar</taxon>
        <taxon>Alveolata</taxon>
        <taxon>Apicomplexa</taxon>
        <taxon>Aconoidasida</taxon>
        <taxon>Haemosporida</taxon>
        <taxon>Plasmodiidae</taxon>
        <taxon>Plasmodium</taxon>
        <taxon>Plasmodium (Haemamoeba)</taxon>
    </lineage>
</organism>
<dbReference type="InterPro" id="IPR022417">
    <property type="entry name" value="Porphobilin_deaminase_N"/>
</dbReference>
<evidence type="ECO:0000256" key="6">
    <source>
        <dbReference type="ARBA" id="ARBA00023244"/>
    </source>
</evidence>
<dbReference type="InterPro" id="IPR036803">
    <property type="entry name" value="Porphobilinogen_deaminase_C_sf"/>
</dbReference>
<evidence type="ECO:0000256" key="4">
    <source>
        <dbReference type="ARBA" id="ARBA00012655"/>
    </source>
</evidence>
<accession>A0A1J1H6X9</accession>
<evidence type="ECO:0000256" key="2">
    <source>
        <dbReference type="ARBA" id="ARBA00004735"/>
    </source>
</evidence>
<evidence type="ECO:0000256" key="8">
    <source>
        <dbReference type="ARBA" id="ARBA00048169"/>
    </source>
</evidence>
<dbReference type="GO" id="GO:0004418">
    <property type="term" value="F:hydroxymethylbilane synthase activity"/>
    <property type="evidence" value="ECO:0007669"/>
    <property type="project" value="UniProtKB-EC"/>
</dbReference>
<dbReference type="VEuPathDB" id="PlasmoDB:PRELSG_1102000"/>
<dbReference type="InterPro" id="IPR022418">
    <property type="entry name" value="Porphobilinogen_deaminase_C"/>
</dbReference>
<evidence type="ECO:0000313" key="11">
    <source>
        <dbReference type="EMBL" id="CRH00673.1"/>
    </source>
</evidence>
<comment type="function">
    <text evidence="1">Tetrapolymerization of the monopyrrole PBG into the hydroxymethylbilane pre-uroporphyrinogen in several discrete steps.</text>
</comment>
<evidence type="ECO:0000256" key="5">
    <source>
        <dbReference type="ARBA" id="ARBA00022679"/>
    </source>
</evidence>
<evidence type="ECO:0000256" key="3">
    <source>
        <dbReference type="ARBA" id="ARBA00005638"/>
    </source>
</evidence>
<dbReference type="OMA" id="LWQANHI"/>
<comment type="catalytic activity">
    <reaction evidence="8">
        <text>4 porphobilinogen + H2O = hydroxymethylbilane + 4 NH4(+)</text>
        <dbReference type="Rhea" id="RHEA:13185"/>
        <dbReference type="ChEBI" id="CHEBI:15377"/>
        <dbReference type="ChEBI" id="CHEBI:28938"/>
        <dbReference type="ChEBI" id="CHEBI:57845"/>
        <dbReference type="ChEBI" id="CHEBI:58126"/>
        <dbReference type="EC" id="2.5.1.61"/>
    </reaction>
</comment>
<dbReference type="GO" id="GO:0005737">
    <property type="term" value="C:cytoplasm"/>
    <property type="evidence" value="ECO:0007669"/>
    <property type="project" value="TreeGrafter"/>
</dbReference>
<dbReference type="Proteomes" id="UP000220158">
    <property type="component" value="Chromosome 11"/>
</dbReference>
<evidence type="ECO:0000256" key="1">
    <source>
        <dbReference type="ARBA" id="ARBA00002869"/>
    </source>
</evidence>
<dbReference type="InterPro" id="IPR000860">
    <property type="entry name" value="HemC"/>
</dbReference>
<dbReference type="GeneID" id="39736796"/>